<dbReference type="Pfam" id="PF00795">
    <property type="entry name" value="CN_hydrolase"/>
    <property type="match status" value="1"/>
</dbReference>
<dbReference type="AlphaFoldDB" id="A0A1W1YUT7"/>
<organism evidence="3 4">
    <name type="scientific">Desulfocicer vacuolatum DSM 3385</name>
    <dbReference type="NCBI Taxonomy" id="1121400"/>
    <lineage>
        <taxon>Bacteria</taxon>
        <taxon>Pseudomonadati</taxon>
        <taxon>Thermodesulfobacteriota</taxon>
        <taxon>Desulfobacteria</taxon>
        <taxon>Desulfobacterales</taxon>
        <taxon>Desulfobacteraceae</taxon>
        <taxon>Desulfocicer</taxon>
    </lineage>
</organism>
<evidence type="ECO:0000313" key="3">
    <source>
        <dbReference type="EMBL" id="SMC39488.1"/>
    </source>
</evidence>
<evidence type="ECO:0000259" key="2">
    <source>
        <dbReference type="PROSITE" id="PS50263"/>
    </source>
</evidence>
<keyword evidence="1 3" id="KW-0378">Hydrolase</keyword>
<dbReference type="GO" id="GO:0016811">
    <property type="term" value="F:hydrolase activity, acting on carbon-nitrogen (but not peptide) bonds, in linear amides"/>
    <property type="evidence" value="ECO:0007669"/>
    <property type="project" value="TreeGrafter"/>
</dbReference>
<dbReference type="Proteomes" id="UP000192418">
    <property type="component" value="Unassembled WGS sequence"/>
</dbReference>
<dbReference type="InterPro" id="IPR050345">
    <property type="entry name" value="Aliph_Amidase/BUP"/>
</dbReference>
<dbReference type="EMBL" id="FWXY01000001">
    <property type="protein sequence ID" value="SMC39488.1"/>
    <property type="molecule type" value="Genomic_DNA"/>
</dbReference>
<dbReference type="STRING" id="1121400.SAMN02746065_101355"/>
<evidence type="ECO:0000256" key="1">
    <source>
        <dbReference type="ARBA" id="ARBA00022801"/>
    </source>
</evidence>
<sequence>MEKQLKIGLVHLDVRYKNPELNRKTLLQLNEKAAQKGHQLIVNTEMAIPGYSFQSLEDIAPHVETDSGPTMTGLQAIAQKYGVFICLGFAEKDAESGIYYNSALVLDPGGNIVCRYHKINAETRWACPGNGVQDNFFETPWGRIGVLICSDTYHGLMPRQTALKGADLIIAPANWPRGGLDPAELWRVRALENGVYMVGCNRGGRDRTMSCKNAPSCAFDPHGRTLLNRESSSSALMTVNIPLEKGRLARTKRFERLKQRHPERYRPIYLDMRHVTYGGGDYTSYYDLAPPGLYEISCYTQVATLQSILNIVQKHQIPEKSNLGVLLFPELPHQKNVMALLPVIKQQIQDSKKAVCLGFRDEAGASRQIFMTPDGMVYHHGNNWTKECISKANALPGGDCYRTIVDMGPIRAGICTPDELTHPEVAVAHAKLGCDVLFSCAGHIEPSWQIVAAAKTLERINIAVAGHNMGFICQPPESHDRWKENLNTASGVCRAMLDSNETRSKKFQDRLDFMTLLCQT</sequence>
<dbReference type="PROSITE" id="PS50263">
    <property type="entry name" value="CN_HYDROLASE"/>
    <property type="match status" value="1"/>
</dbReference>
<name>A0A1W1YUT7_9BACT</name>
<accession>A0A1W1YUT7</accession>
<dbReference type="Gene3D" id="3.60.110.10">
    <property type="entry name" value="Carbon-nitrogen hydrolase"/>
    <property type="match status" value="1"/>
</dbReference>
<feature type="domain" description="CN hydrolase" evidence="2">
    <location>
        <begin position="5"/>
        <end position="243"/>
    </location>
</feature>
<gene>
    <name evidence="3" type="ORF">SAMN02746065_101355</name>
</gene>
<reference evidence="3 4" key="1">
    <citation type="submission" date="2017-04" db="EMBL/GenBank/DDBJ databases">
        <authorList>
            <person name="Afonso C.L."/>
            <person name="Miller P.J."/>
            <person name="Scott M.A."/>
            <person name="Spackman E."/>
            <person name="Goraichik I."/>
            <person name="Dimitrov K.M."/>
            <person name="Suarez D.L."/>
            <person name="Swayne D.E."/>
        </authorList>
    </citation>
    <scope>NUCLEOTIDE SEQUENCE [LARGE SCALE GENOMIC DNA]</scope>
    <source>
        <strain evidence="3 4">DSM 3385</strain>
    </source>
</reference>
<keyword evidence="4" id="KW-1185">Reference proteome</keyword>
<dbReference type="PANTHER" id="PTHR43674:SF16">
    <property type="entry name" value="CARBON-NITROGEN FAMILY, PUTATIVE (AFU_ORTHOLOGUE AFUA_5G02350)-RELATED"/>
    <property type="match status" value="1"/>
</dbReference>
<evidence type="ECO:0000313" key="4">
    <source>
        <dbReference type="Proteomes" id="UP000192418"/>
    </source>
</evidence>
<dbReference type="InterPro" id="IPR003010">
    <property type="entry name" value="C-N_Hydrolase"/>
</dbReference>
<dbReference type="SUPFAM" id="SSF56317">
    <property type="entry name" value="Carbon-nitrogen hydrolase"/>
    <property type="match status" value="1"/>
</dbReference>
<dbReference type="CDD" id="cd07197">
    <property type="entry name" value="nitrilase"/>
    <property type="match status" value="1"/>
</dbReference>
<dbReference type="PANTHER" id="PTHR43674">
    <property type="entry name" value="NITRILASE C965.09-RELATED"/>
    <property type="match status" value="1"/>
</dbReference>
<proteinExistence type="predicted"/>
<protein>
    <submittedName>
        <fullName evidence="3">Predicted amidohydrolase</fullName>
    </submittedName>
</protein>
<dbReference type="InterPro" id="IPR036526">
    <property type="entry name" value="C-N_Hydrolase_sf"/>
</dbReference>
<dbReference type="RefSeq" id="WP_084066646.1">
    <property type="nucleotide sequence ID" value="NZ_FWXY01000001.1"/>
</dbReference>
<dbReference type="OrthoDB" id="9811121at2"/>